<evidence type="ECO:0000313" key="3">
    <source>
        <dbReference type="Proteomes" id="UP000324120"/>
    </source>
</evidence>
<sequence>MTMLNALLNAQPQPEYSVVLNGKDITRNLDNRLISLRITDNRGFEADELQLELDDSDGLLAFPAKGEKITVSLGWKGDGVMHQNVFTVDELEHSGAPDVLSLRARSADFRDSLNVKREQSYHDVTLGAIVQTVAARHKLESTVSGELAGIAIEHVDQTNESDASFLTRLAQMHGAIACVKNDALLLMPTGSGKSASGKPLPVATINREDGDSHRFSIADREAYTGVTAYWLDTRQAKKQSTDVKRKTRKNLPQTQPTESPTSDTSFNADNVMVGEEGNIKVLRHTYANKNNAYRAAKSAWELLQRGAATFSLNLARGRPDLFPELSVQVKGFKAEIDGTAWVITRCVHTLDNSSGYGTAVECELGLED</sequence>
<name>A0A4Y8GNZ0_ECOLX</name>
<dbReference type="Pfam" id="PF05954">
    <property type="entry name" value="Phage_GPD"/>
    <property type="match status" value="1"/>
</dbReference>
<gene>
    <name evidence="2" type="ORF">FKO60_11470</name>
</gene>
<dbReference type="Proteomes" id="UP000324120">
    <property type="component" value="Unassembled WGS sequence"/>
</dbReference>
<dbReference type="EMBL" id="VHKY01000006">
    <property type="protein sequence ID" value="TZE48741.1"/>
    <property type="molecule type" value="Genomic_DNA"/>
</dbReference>
<dbReference type="SUPFAM" id="SSF69279">
    <property type="entry name" value="Phage tail proteins"/>
    <property type="match status" value="1"/>
</dbReference>
<dbReference type="PANTHER" id="PTHR35862">
    <property type="entry name" value="FELS-2 PROPHAGE PROTEIN"/>
    <property type="match status" value="1"/>
</dbReference>
<organism evidence="2 3">
    <name type="scientific">Escherichia coli</name>
    <dbReference type="NCBI Taxonomy" id="562"/>
    <lineage>
        <taxon>Bacteria</taxon>
        <taxon>Pseudomonadati</taxon>
        <taxon>Pseudomonadota</taxon>
        <taxon>Gammaproteobacteria</taxon>
        <taxon>Enterobacterales</taxon>
        <taxon>Enterobacteriaceae</taxon>
        <taxon>Escherichia</taxon>
    </lineage>
</organism>
<protein>
    <submittedName>
        <fullName evidence="2">Phage late control D family protein</fullName>
    </submittedName>
</protein>
<proteinExistence type="predicted"/>
<dbReference type="PANTHER" id="PTHR35862:SF3">
    <property type="entry name" value="FELS-2 PROPHAGE PROTEIN"/>
    <property type="match status" value="1"/>
</dbReference>
<dbReference type="AlphaFoldDB" id="A0A4Y8GNZ0"/>
<evidence type="ECO:0000256" key="1">
    <source>
        <dbReference type="SAM" id="MobiDB-lite"/>
    </source>
</evidence>
<feature type="compositionally biased region" description="Polar residues" evidence="1">
    <location>
        <begin position="250"/>
        <end position="268"/>
    </location>
</feature>
<accession>A0A4Y8GNZ0</accession>
<feature type="region of interest" description="Disordered" evidence="1">
    <location>
        <begin position="237"/>
        <end position="269"/>
    </location>
</feature>
<evidence type="ECO:0000313" key="2">
    <source>
        <dbReference type="EMBL" id="TZE48741.1"/>
    </source>
</evidence>
<comment type="caution">
    <text evidence="2">The sequence shown here is derived from an EMBL/GenBank/DDBJ whole genome shotgun (WGS) entry which is preliminary data.</text>
</comment>
<dbReference type="InterPro" id="IPR052726">
    <property type="entry name" value="Phage_Baseplate_Hub"/>
</dbReference>
<reference evidence="2 3" key="1">
    <citation type="submission" date="2019-06" db="EMBL/GenBank/DDBJ databases">
        <title>The presence and diversity of blaCTX-M among Escherichia coli from urban wastewater and feedlot cattle, in Alberta, Canada.</title>
        <authorList>
            <person name="Cormier A.C."/>
            <person name="Chalmer G."/>
            <person name="Cook S.R."/>
            <person name="Zaheer R."/>
            <person name="Hannon S.J."/>
            <person name="Booker C.W."/>
            <person name="Read R."/>
            <person name="Gow S.P."/>
            <person name="Mcallister T.A."/>
            <person name="Boerlin P."/>
        </authorList>
    </citation>
    <scope>NUCLEOTIDE SEQUENCE [LARGE SCALE GENOMIC DNA]</scope>
    <source>
        <strain evidence="2 3">347</strain>
    </source>
</reference>
<dbReference type="RefSeq" id="WP_097420931.1">
    <property type="nucleotide sequence ID" value="NZ_BFOY01000021.1"/>
</dbReference>